<evidence type="ECO:0000256" key="2">
    <source>
        <dbReference type="SAM" id="Phobius"/>
    </source>
</evidence>
<feature type="transmembrane region" description="Helical" evidence="2">
    <location>
        <begin position="71"/>
        <end position="92"/>
    </location>
</feature>
<keyword evidence="2" id="KW-0472">Membrane</keyword>
<protein>
    <recommendedName>
        <fullName evidence="5">Transmembrane protein</fullName>
    </recommendedName>
</protein>
<keyword evidence="2" id="KW-1133">Transmembrane helix</keyword>
<reference evidence="3" key="1">
    <citation type="submission" date="2020-11" db="EMBL/GenBank/DDBJ databases">
        <authorList>
            <person name="Tran Van P."/>
        </authorList>
    </citation>
    <scope>NUCLEOTIDE SEQUENCE</scope>
</reference>
<keyword evidence="4" id="KW-1185">Reference proteome</keyword>
<keyword evidence="2" id="KW-0812">Transmembrane</keyword>
<feature type="transmembrane region" description="Helical" evidence="2">
    <location>
        <begin position="40"/>
        <end position="59"/>
    </location>
</feature>
<evidence type="ECO:0000313" key="4">
    <source>
        <dbReference type="Proteomes" id="UP000677054"/>
    </source>
</evidence>
<evidence type="ECO:0008006" key="5">
    <source>
        <dbReference type="Google" id="ProtNLM"/>
    </source>
</evidence>
<proteinExistence type="predicted"/>
<dbReference type="AlphaFoldDB" id="A0A7R8X438"/>
<dbReference type="EMBL" id="LR899949">
    <property type="protein sequence ID" value="CAD7243433.1"/>
    <property type="molecule type" value="Genomic_DNA"/>
</dbReference>
<organism evidence="3">
    <name type="scientific">Darwinula stevensoni</name>
    <dbReference type="NCBI Taxonomy" id="69355"/>
    <lineage>
        <taxon>Eukaryota</taxon>
        <taxon>Metazoa</taxon>
        <taxon>Ecdysozoa</taxon>
        <taxon>Arthropoda</taxon>
        <taxon>Crustacea</taxon>
        <taxon>Oligostraca</taxon>
        <taxon>Ostracoda</taxon>
        <taxon>Podocopa</taxon>
        <taxon>Podocopida</taxon>
        <taxon>Darwinulocopina</taxon>
        <taxon>Darwinuloidea</taxon>
        <taxon>Darwinulidae</taxon>
        <taxon>Darwinula</taxon>
    </lineage>
</organism>
<evidence type="ECO:0000313" key="3">
    <source>
        <dbReference type="EMBL" id="CAD7243433.1"/>
    </source>
</evidence>
<dbReference type="Proteomes" id="UP000677054">
    <property type="component" value="Unassembled WGS sequence"/>
</dbReference>
<feature type="compositionally biased region" description="Basic and acidic residues" evidence="1">
    <location>
        <begin position="208"/>
        <end position="228"/>
    </location>
</feature>
<name>A0A7R8X438_9CRUS</name>
<sequence>MTGHQPPECGTYHNRRVGDKDMHEGLMETEKSHAMARKEVLAALICSCFCVVIVVFGALVRAGAIGGSEDLGLILMPGGGFVLFCVSVKLVWLKWGKKGTERNRMGSTTTSGELFPEFIRRLHRFNSHIQQSQLQSFKSHHLTLNVLVWPLATSPFDPPPSYVEAQLIVHGPLNPLSLSPSVQLGAGIPSSGPAASRTQFDLPPSYEEAVRGAKDDEPPHSGGSSKERCWNGDIHPLLGIRIPADGTRIC</sequence>
<gene>
    <name evidence="3" type="ORF">DSTB1V02_LOCUS3357</name>
</gene>
<evidence type="ECO:0000256" key="1">
    <source>
        <dbReference type="SAM" id="MobiDB-lite"/>
    </source>
</evidence>
<feature type="region of interest" description="Disordered" evidence="1">
    <location>
        <begin position="207"/>
        <end position="228"/>
    </location>
</feature>
<dbReference type="EMBL" id="CAJPEV010000432">
    <property type="protein sequence ID" value="CAG0885206.1"/>
    <property type="molecule type" value="Genomic_DNA"/>
</dbReference>
<accession>A0A7R8X438</accession>